<protein>
    <submittedName>
        <fullName evidence="2">Uncharacterized protein</fullName>
    </submittedName>
</protein>
<accession>A0AA40F2E5</accession>
<dbReference type="EMBL" id="JAUKUD010000003">
    <property type="protein sequence ID" value="KAK0749826.1"/>
    <property type="molecule type" value="Genomic_DNA"/>
</dbReference>
<proteinExistence type="predicted"/>
<feature type="region of interest" description="Disordered" evidence="1">
    <location>
        <begin position="357"/>
        <end position="427"/>
    </location>
</feature>
<feature type="compositionally biased region" description="Basic and acidic residues" evidence="1">
    <location>
        <begin position="371"/>
        <end position="385"/>
    </location>
</feature>
<reference evidence="2" key="1">
    <citation type="submission" date="2023-06" db="EMBL/GenBank/DDBJ databases">
        <title>Genome-scale phylogeny and comparative genomics of the fungal order Sordariales.</title>
        <authorList>
            <consortium name="Lawrence Berkeley National Laboratory"/>
            <person name="Hensen N."/>
            <person name="Bonometti L."/>
            <person name="Westerberg I."/>
            <person name="Brannstrom I.O."/>
            <person name="Guillou S."/>
            <person name="Cros-Aarteil S."/>
            <person name="Calhoun S."/>
            <person name="Haridas S."/>
            <person name="Kuo A."/>
            <person name="Mondo S."/>
            <person name="Pangilinan J."/>
            <person name="Riley R."/>
            <person name="LaButti K."/>
            <person name="Andreopoulos B."/>
            <person name="Lipzen A."/>
            <person name="Chen C."/>
            <person name="Yanf M."/>
            <person name="Daum C."/>
            <person name="Ng V."/>
            <person name="Clum A."/>
            <person name="Steindorff A."/>
            <person name="Ohm R."/>
            <person name="Martin F."/>
            <person name="Silar P."/>
            <person name="Natvig D."/>
            <person name="Lalanne C."/>
            <person name="Gautier V."/>
            <person name="Ament-velasquez S.L."/>
            <person name="Kruys A."/>
            <person name="Hutchinson M.I."/>
            <person name="Powell A.J."/>
            <person name="Barry K."/>
            <person name="Miller A.N."/>
            <person name="Grigoriev I.V."/>
            <person name="Debuchy R."/>
            <person name="Gladieux P."/>
            <person name="Thoren M.H."/>
            <person name="Johannesson H."/>
        </authorList>
    </citation>
    <scope>NUCLEOTIDE SEQUENCE</scope>
    <source>
        <strain evidence="2">SMH3187-1</strain>
    </source>
</reference>
<evidence type="ECO:0000313" key="3">
    <source>
        <dbReference type="Proteomes" id="UP001172155"/>
    </source>
</evidence>
<gene>
    <name evidence="2" type="ORF">B0T18DRAFT_116194</name>
</gene>
<keyword evidence="3" id="KW-1185">Reference proteome</keyword>
<comment type="caution">
    <text evidence="2">The sequence shown here is derived from an EMBL/GenBank/DDBJ whole genome shotgun (WGS) entry which is preliminary data.</text>
</comment>
<dbReference type="AlphaFoldDB" id="A0AA40F2E5"/>
<evidence type="ECO:0000313" key="2">
    <source>
        <dbReference type="EMBL" id="KAK0749826.1"/>
    </source>
</evidence>
<evidence type="ECO:0000256" key="1">
    <source>
        <dbReference type="SAM" id="MobiDB-lite"/>
    </source>
</evidence>
<name>A0AA40F2E5_9PEZI</name>
<dbReference type="Proteomes" id="UP001172155">
    <property type="component" value="Unassembled WGS sequence"/>
</dbReference>
<sequence length="427" mass="48120">MSEALRDAIAHEKTVSIDLYRHRQTINVPRAAKLSTYTLPLSKLGTDYLVSLRIYCLPSLDTPELIALASLKNLDSLEIEQNLAEGERTVLTDRLVRAWSEVEGAFPALTFLRLRPGKLRGELTRRSLEYICKFPLLRVYAINLCYEEIEAGEAGAEFEGMHEYPSCGWECILLDLKASLAEPYIDHVRSVNIFYTYENESTKVVPAPLVGDPPATANPPPRPHVKEEPHWFPNDRTFMERAMRTLRGPIDTGETHHRSFWRCALMDSTPPVCWPRMDEDDPVNPDLVLPPKPHVSVILREEGKVDGWLGHQRYGYVLHRRPKLAPSETRGLIHAKTRDPATEKLSWLELEKVLARQPAADQGGARKGKRKVETNKTSSREKKTQVGEQVGANARLARQRRKLGVSDVGDIFRGMQDGRSPGGGSLP</sequence>
<organism evidence="2 3">
    <name type="scientific">Schizothecium vesticola</name>
    <dbReference type="NCBI Taxonomy" id="314040"/>
    <lineage>
        <taxon>Eukaryota</taxon>
        <taxon>Fungi</taxon>
        <taxon>Dikarya</taxon>
        <taxon>Ascomycota</taxon>
        <taxon>Pezizomycotina</taxon>
        <taxon>Sordariomycetes</taxon>
        <taxon>Sordariomycetidae</taxon>
        <taxon>Sordariales</taxon>
        <taxon>Schizotheciaceae</taxon>
        <taxon>Schizothecium</taxon>
    </lineage>
</organism>